<dbReference type="EMBL" id="BSYO01000015">
    <property type="protein sequence ID" value="GMH15230.1"/>
    <property type="molecule type" value="Genomic_DNA"/>
</dbReference>
<dbReference type="AlphaFoldDB" id="A0AAD3SNS1"/>
<feature type="transmembrane region" description="Helical" evidence="1">
    <location>
        <begin position="51"/>
        <end position="70"/>
    </location>
</feature>
<gene>
    <name evidence="2" type="ORF">Nepgr_017071</name>
</gene>
<reference evidence="2" key="1">
    <citation type="submission" date="2023-05" db="EMBL/GenBank/DDBJ databases">
        <title>Nepenthes gracilis genome sequencing.</title>
        <authorList>
            <person name="Fukushima K."/>
        </authorList>
    </citation>
    <scope>NUCLEOTIDE SEQUENCE</scope>
    <source>
        <strain evidence="2">SING2019-196</strain>
    </source>
</reference>
<comment type="caution">
    <text evidence="2">The sequence shown here is derived from an EMBL/GenBank/DDBJ whole genome shotgun (WGS) entry which is preliminary data.</text>
</comment>
<keyword evidence="1" id="KW-1133">Transmembrane helix</keyword>
<feature type="transmembrane region" description="Helical" evidence="1">
    <location>
        <begin position="20"/>
        <end position="39"/>
    </location>
</feature>
<dbReference type="Proteomes" id="UP001279734">
    <property type="component" value="Unassembled WGS sequence"/>
</dbReference>
<evidence type="ECO:0000313" key="3">
    <source>
        <dbReference type="Proteomes" id="UP001279734"/>
    </source>
</evidence>
<keyword evidence="1" id="KW-0472">Membrane</keyword>
<proteinExistence type="predicted"/>
<name>A0AAD3SNS1_NEPGR</name>
<feature type="transmembrane region" description="Helical" evidence="1">
    <location>
        <begin position="76"/>
        <end position="102"/>
    </location>
</feature>
<evidence type="ECO:0000313" key="2">
    <source>
        <dbReference type="EMBL" id="GMH15230.1"/>
    </source>
</evidence>
<accession>A0AAD3SNS1</accession>
<organism evidence="2 3">
    <name type="scientific">Nepenthes gracilis</name>
    <name type="common">Slender pitcher plant</name>
    <dbReference type="NCBI Taxonomy" id="150966"/>
    <lineage>
        <taxon>Eukaryota</taxon>
        <taxon>Viridiplantae</taxon>
        <taxon>Streptophyta</taxon>
        <taxon>Embryophyta</taxon>
        <taxon>Tracheophyta</taxon>
        <taxon>Spermatophyta</taxon>
        <taxon>Magnoliopsida</taxon>
        <taxon>eudicotyledons</taxon>
        <taxon>Gunneridae</taxon>
        <taxon>Pentapetalae</taxon>
        <taxon>Caryophyllales</taxon>
        <taxon>Nepenthaceae</taxon>
        <taxon>Nepenthes</taxon>
    </lineage>
</organism>
<protein>
    <submittedName>
        <fullName evidence="2">Uncharacterized protein</fullName>
    </submittedName>
</protein>
<sequence>MQRQVERVAPVNRLVALAELGEWLLTVTGAAMAVLLGLGQNNGIQEEYMPFLIVLLALGFLTLFTASLFQDCSPEYVTVVAVIGAICVAAAFFVTVEIRLLLNSIHFSGYLRLCLSPSSPLFYTPFSTMDYG</sequence>
<keyword evidence="1" id="KW-0812">Transmembrane</keyword>
<evidence type="ECO:0000256" key="1">
    <source>
        <dbReference type="SAM" id="Phobius"/>
    </source>
</evidence>
<keyword evidence="3" id="KW-1185">Reference proteome</keyword>